<dbReference type="Proteomes" id="UP001316803">
    <property type="component" value="Unassembled WGS sequence"/>
</dbReference>
<evidence type="ECO:0000256" key="1">
    <source>
        <dbReference type="SAM" id="SignalP"/>
    </source>
</evidence>
<feature type="signal peptide" evidence="1">
    <location>
        <begin position="1"/>
        <end position="17"/>
    </location>
</feature>
<dbReference type="Pfam" id="PF19535">
    <property type="entry name" value="DUF6060"/>
    <property type="match status" value="1"/>
</dbReference>
<dbReference type="InterPro" id="IPR045702">
    <property type="entry name" value="DUF6060"/>
</dbReference>
<keyword evidence="1" id="KW-0732">Signal</keyword>
<dbReference type="EMBL" id="JAKLMC020000036">
    <property type="protein sequence ID" value="KAK5949373.1"/>
    <property type="molecule type" value="Genomic_DNA"/>
</dbReference>
<organism evidence="2 3">
    <name type="scientific">Knufia fluminis</name>
    <dbReference type="NCBI Taxonomy" id="191047"/>
    <lineage>
        <taxon>Eukaryota</taxon>
        <taxon>Fungi</taxon>
        <taxon>Dikarya</taxon>
        <taxon>Ascomycota</taxon>
        <taxon>Pezizomycotina</taxon>
        <taxon>Eurotiomycetes</taxon>
        <taxon>Chaetothyriomycetidae</taxon>
        <taxon>Chaetothyriales</taxon>
        <taxon>Trichomeriaceae</taxon>
        <taxon>Knufia</taxon>
    </lineage>
</organism>
<reference evidence="2 3" key="1">
    <citation type="submission" date="2022-12" db="EMBL/GenBank/DDBJ databases">
        <title>Genomic features and morphological characterization of a novel Knufia sp. strain isolated from spacecraft assembly facility.</title>
        <authorList>
            <person name="Teixeira M."/>
            <person name="Chander A.M."/>
            <person name="Stajich J.E."/>
            <person name="Venkateswaran K."/>
        </authorList>
    </citation>
    <scope>NUCLEOTIDE SEQUENCE [LARGE SCALE GENOMIC DNA]</scope>
    <source>
        <strain evidence="2 3">FJI-L2-BK-P2</strain>
    </source>
</reference>
<keyword evidence="3" id="KW-1185">Reference proteome</keyword>
<name>A0AAN8EE66_9EURO</name>
<sequence length="380" mass="40741">MKFTAVASLSLLSLAGATPIISVPTPEEIYAMGHKRSEALEARDAYNTYLCTKNDCGDCPVFFGLGSGYPDCPVYDSKQFVDSGLFNHTENGQLTVFFDFPQPDEGCKYIIRTGVIAGDSTCGAPSIVVEAAQCVRATLESAFLGQFCCGTGDCGAAGLPTAMAGSSSGGFNLILSANGTTLEPQVHDPVTKERRDLSADELSLVKRHTMKDVVKRYASPEPVPEAAPAPVPAVLTKRKCGNGDFTITKPRYERAGQTKAVSRRVKCANTSICRAVMSEEVTQTWEVNTHIDVSDILDIITWSVGFSYSKSMSRSFQGIFDLGEGEGGYVAFTPILSCVQGYFDDDCDHAGDVFEACTPTKSDGRDGEMVGELRAVIVRS</sequence>
<comment type="caution">
    <text evidence="2">The sequence shown here is derived from an EMBL/GenBank/DDBJ whole genome shotgun (WGS) entry which is preliminary data.</text>
</comment>
<evidence type="ECO:0000313" key="2">
    <source>
        <dbReference type="EMBL" id="KAK5949373.1"/>
    </source>
</evidence>
<evidence type="ECO:0000313" key="3">
    <source>
        <dbReference type="Proteomes" id="UP001316803"/>
    </source>
</evidence>
<gene>
    <name evidence="2" type="ORF">OHC33_009546</name>
</gene>
<feature type="chain" id="PRO_5043027737" evidence="1">
    <location>
        <begin position="18"/>
        <end position="380"/>
    </location>
</feature>
<dbReference type="AlphaFoldDB" id="A0AAN8EE66"/>
<proteinExistence type="predicted"/>
<protein>
    <submittedName>
        <fullName evidence="2">Uncharacterized protein</fullName>
    </submittedName>
</protein>
<accession>A0AAN8EE66</accession>